<dbReference type="AlphaFoldDB" id="A0A9X3SAT7"/>
<dbReference type="NCBIfam" id="TIGR03619">
    <property type="entry name" value="F420_Rv2161c"/>
    <property type="match status" value="1"/>
</dbReference>
<comment type="caution">
    <text evidence="4">The sequence shown here is derived from an EMBL/GenBank/DDBJ whole genome shotgun (WGS) entry which is preliminary data.</text>
</comment>
<evidence type="ECO:0000256" key="1">
    <source>
        <dbReference type="ARBA" id="ARBA00023002"/>
    </source>
</evidence>
<dbReference type="Gene3D" id="3.20.20.30">
    <property type="entry name" value="Luciferase-like domain"/>
    <property type="match status" value="1"/>
</dbReference>
<organism evidence="4 5">
    <name type="scientific">Solirubrobacter ginsenosidimutans</name>
    <dbReference type="NCBI Taxonomy" id="490573"/>
    <lineage>
        <taxon>Bacteria</taxon>
        <taxon>Bacillati</taxon>
        <taxon>Actinomycetota</taxon>
        <taxon>Thermoleophilia</taxon>
        <taxon>Solirubrobacterales</taxon>
        <taxon>Solirubrobacteraceae</taxon>
        <taxon>Solirubrobacter</taxon>
    </lineage>
</organism>
<evidence type="ECO:0000313" key="5">
    <source>
        <dbReference type="Proteomes" id="UP001149140"/>
    </source>
</evidence>
<evidence type="ECO:0000259" key="3">
    <source>
        <dbReference type="Pfam" id="PF00296"/>
    </source>
</evidence>
<dbReference type="Proteomes" id="UP001149140">
    <property type="component" value="Unassembled WGS sequence"/>
</dbReference>
<sequence>MKVGIATFLVGDGVRPDVLAQAAEERGLDSLFLTEHTHIPVSAGMVDRNGGPLDDKYRRTHDPFIALAFAAAATTTLTIGTSVSLVIEHDPIVLAKVCSSLDVLSGGRFVLGVGAGWNKPEMRNHGTHPATRHGDMRERVEAMQAIWRDDEAEYHGKHVDFDPIWQWPKPLAGKVPVYIGGNGPRVEDRVLRYGDGWMPNMPDTDELARRVAALRERAGRDVPVIYYGAKAENLDAVRDAGVDHALVVLESGSEAEVLASIPSL</sequence>
<feature type="domain" description="Luciferase-like" evidence="3">
    <location>
        <begin position="19"/>
        <end position="227"/>
    </location>
</feature>
<dbReference type="InterPro" id="IPR050564">
    <property type="entry name" value="F420-G6PD/mer"/>
</dbReference>
<dbReference type="RefSeq" id="WP_270045635.1">
    <property type="nucleotide sequence ID" value="NZ_JAPDOD010000064.1"/>
</dbReference>
<dbReference type="SUPFAM" id="SSF51679">
    <property type="entry name" value="Bacterial luciferase-like"/>
    <property type="match status" value="1"/>
</dbReference>
<keyword evidence="5" id="KW-1185">Reference proteome</keyword>
<keyword evidence="2" id="KW-1133">Transmembrane helix</keyword>
<dbReference type="Pfam" id="PF00296">
    <property type="entry name" value="Bac_luciferase"/>
    <property type="match status" value="1"/>
</dbReference>
<dbReference type="PANTHER" id="PTHR43244">
    <property type="match status" value="1"/>
</dbReference>
<reference evidence="4" key="1">
    <citation type="submission" date="2022-10" db="EMBL/GenBank/DDBJ databases">
        <title>The WGS of Solirubrobacter ginsenosidimutans DSM 21036.</title>
        <authorList>
            <person name="Jiang Z."/>
        </authorList>
    </citation>
    <scope>NUCLEOTIDE SEQUENCE</scope>
    <source>
        <strain evidence="4">DSM 21036</strain>
    </source>
</reference>
<protein>
    <submittedName>
        <fullName evidence="4">LLM class F420-dependent oxidoreductase</fullName>
    </submittedName>
</protein>
<accession>A0A9X3SAT7</accession>
<dbReference type="InterPro" id="IPR019921">
    <property type="entry name" value="Lucif-like_OxRdtase_Rv2161c"/>
</dbReference>
<feature type="transmembrane region" description="Helical" evidence="2">
    <location>
        <begin position="64"/>
        <end position="87"/>
    </location>
</feature>
<evidence type="ECO:0000313" key="4">
    <source>
        <dbReference type="EMBL" id="MDA0166378.1"/>
    </source>
</evidence>
<proteinExistence type="predicted"/>
<dbReference type="InterPro" id="IPR011251">
    <property type="entry name" value="Luciferase-like_dom"/>
</dbReference>
<dbReference type="GO" id="GO:0016705">
    <property type="term" value="F:oxidoreductase activity, acting on paired donors, with incorporation or reduction of molecular oxygen"/>
    <property type="evidence" value="ECO:0007669"/>
    <property type="project" value="InterPro"/>
</dbReference>
<keyword evidence="2" id="KW-0812">Transmembrane</keyword>
<name>A0A9X3SAT7_9ACTN</name>
<gene>
    <name evidence="4" type="ORF">OM076_39305</name>
</gene>
<keyword evidence="2" id="KW-0472">Membrane</keyword>
<dbReference type="InterPro" id="IPR036661">
    <property type="entry name" value="Luciferase-like_sf"/>
</dbReference>
<dbReference type="CDD" id="cd01097">
    <property type="entry name" value="Tetrahydromethanopterin_reductase"/>
    <property type="match status" value="1"/>
</dbReference>
<evidence type="ECO:0000256" key="2">
    <source>
        <dbReference type="SAM" id="Phobius"/>
    </source>
</evidence>
<keyword evidence="1" id="KW-0560">Oxidoreductase</keyword>
<dbReference type="PANTHER" id="PTHR43244:SF1">
    <property type="entry name" value="5,10-METHYLENETETRAHYDROMETHANOPTERIN REDUCTASE"/>
    <property type="match status" value="1"/>
</dbReference>
<dbReference type="EMBL" id="JAPDOD010000064">
    <property type="protein sequence ID" value="MDA0166378.1"/>
    <property type="molecule type" value="Genomic_DNA"/>
</dbReference>